<dbReference type="Pfam" id="PF00169">
    <property type="entry name" value="PH"/>
    <property type="match status" value="2"/>
</dbReference>
<reference evidence="3" key="1">
    <citation type="submission" date="2022-08" db="EMBL/GenBank/DDBJ databases">
        <authorList>
            <person name="Kallberg Y."/>
            <person name="Tangrot J."/>
            <person name="Rosling A."/>
        </authorList>
    </citation>
    <scope>NUCLEOTIDE SEQUENCE</scope>
    <source>
        <strain evidence="3">Wild A</strain>
    </source>
</reference>
<sequence>SMPELTSSVQVLNQTSTLKEVNRNTMAAPVGILRNVSNTRSKPTTTLNVPIYDTSDSEQEGFNQTEYGYETEPEKDVNPQEARETLLHEHLIKSGYLNKKQERRKNWKRRWFVLRSTKLAYYKSDKEYELLKILDMNDVHSVAEVKLKNKLNVFYIVTSKRTYYVQAANKEELDEWVEAINKVKKVQEEEFLYEDTGSQADSEDMSEKTPSVLRISTQLATQQVKSPLSGSTSPVLNNSLALSPEKTTAAIDIPSRTQLQSSDYNAEGGHSFASASSYTSAGSIPNISSSPSSPVAGQYAKDSSDPTASSEDEEGYEDMVDEIDDGRIIHKGFVYKLDRYKKIWKKRWFVLKNDRLFYYKNPNPKGPKPHQTINLADILDVIEADPISKSKQNCFKVITPKRTYICCASNEESQVAWLAALQVALSKIKEKQKETESS</sequence>
<dbReference type="EMBL" id="CAMKVN010004568">
    <property type="protein sequence ID" value="CAI2187322.1"/>
    <property type="molecule type" value="Genomic_DNA"/>
</dbReference>
<dbReference type="PANTHER" id="PTHR14336">
    <property type="entry name" value="TANDEM PH DOMAIN CONTAINING PROTEIN"/>
    <property type="match status" value="1"/>
</dbReference>
<gene>
    <name evidence="3" type="ORF">FWILDA_LOCUS13021</name>
</gene>
<name>A0A9W4SZS4_9GLOM</name>
<comment type="caution">
    <text evidence="3">The sequence shown here is derived from an EMBL/GenBank/DDBJ whole genome shotgun (WGS) entry which is preliminary data.</text>
</comment>
<feature type="domain" description="PH" evidence="2">
    <location>
        <begin position="90"/>
        <end position="185"/>
    </location>
</feature>
<evidence type="ECO:0000313" key="4">
    <source>
        <dbReference type="Proteomes" id="UP001153678"/>
    </source>
</evidence>
<proteinExistence type="predicted"/>
<feature type="region of interest" description="Disordered" evidence="1">
    <location>
        <begin position="283"/>
        <end position="315"/>
    </location>
</feature>
<evidence type="ECO:0000259" key="2">
    <source>
        <dbReference type="PROSITE" id="PS50003"/>
    </source>
</evidence>
<dbReference type="Proteomes" id="UP001153678">
    <property type="component" value="Unassembled WGS sequence"/>
</dbReference>
<feature type="non-terminal residue" evidence="3">
    <location>
        <position position="438"/>
    </location>
</feature>
<feature type="compositionally biased region" description="Low complexity" evidence="1">
    <location>
        <begin position="283"/>
        <end position="294"/>
    </location>
</feature>
<dbReference type="OrthoDB" id="2157866at2759"/>
<dbReference type="AlphaFoldDB" id="A0A9W4SZS4"/>
<organism evidence="3 4">
    <name type="scientific">Funneliformis geosporum</name>
    <dbReference type="NCBI Taxonomy" id="1117311"/>
    <lineage>
        <taxon>Eukaryota</taxon>
        <taxon>Fungi</taxon>
        <taxon>Fungi incertae sedis</taxon>
        <taxon>Mucoromycota</taxon>
        <taxon>Glomeromycotina</taxon>
        <taxon>Glomeromycetes</taxon>
        <taxon>Glomerales</taxon>
        <taxon>Glomeraceae</taxon>
        <taxon>Funneliformis</taxon>
    </lineage>
</organism>
<evidence type="ECO:0000313" key="3">
    <source>
        <dbReference type="EMBL" id="CAI2187322.1"/>
    </source>
</evidence>
<dbReference type="InterPro" id="IPR001849">
    <property type="entry name" value="PH_domain"/>
</dbReference>
<accession>A0A9W4SZS4</accession>
<dbReference type="PROSITE" id="PS50003">
    <property type="entry name" value="PH_DOMAIN"/>
    <property type="match status" value="2"/>
</dbReference>
<keyword evidence="4" id="KW-1185">Reference proteome</keyword>
<dbReference type="InterPro" id="IPR011993">
    <property type="entry name" value="PH-like_dom_sf"/>
</dbReference>
<dbReference type="InterPro" id="IPR051707">
    <property type="entry name" value="PI-Interact_SigTrans_Reg"/>
</dbReference>
<protein>
    <submittedName>
        <fullName evidence="3">153_t:CDS:1</fullName>
    </submittedName>
</protein>
<dbReference type="SMART" id="SM00233">
    <property type="entry name" value="PH"/>
    <property type="match status" value="2"/>
</dbReference>
<feature type="domain" description="PH" evidence="2">
    <location>
        <begin position="327"/>
        <end position="426"/>
    </location>
</feature>
<evidence type="ECO:0000256" key="1">
    <source>
        <dbReference type="SAM" id="MobiDB-lite"/>
    </source>
</evidence>
<dbReference type="Gene3D" id="2.30.29.30">
    <property type="entry name" value="Pleckstrin-homology domain (PH domain)/Phosphotyrosine-binding domain (PTB)"/>
    <property type="match status" value="2"/>
</dbReference>
<dbReference type="SUPFAM" id="SSF50729">
    <property type="entry name" value="PH domain-like"/>
    <property type="match status" value="2"/>
</dbReference>
<dbReference type="FunFam" id="2.30.29.30:FF:000286">
    <property type="entry name" value="PH-protein kinase domain containing protein"/>
    <property type="match status" value="2"/>
</dbReference>